<proteinExistence type="predicted"/>
<protein>
    <submittedName>
        <fullName evidence="2">Uncharacterized protein</fullName>
    </submittedName>
</protein>
<comment type="caution">
    <text evidence="2">The sequence shown here is derived from an EMBL/GenBank/DDBJ whole genome shotgun (WGS) entry which is preliminary data.</text>
</comment>
<reference evidence="2 3" key="1">
    <citation type="journal article" date="2023" name="Commun. Biol.">
        <title>Genome analysis of Parmales, the sister group of diatoms, reveals the evolutionary specialization of diatoms from phago-mixotrophs to photoautotrophs.</title>
        <authorList>
            <person name="Ban H."/>
            <person name="Sato S."/>
            <person name="Yoshikawa S."/>
            <person name="Yamada K."/>
            <person name="Nakamura Y."/>
            <person name="Ichinomiya M."/>
            <person name="Sato N."/>
            <person name="Blanc-Mathieu R."/>
            <person name="Endo H."/>
            <person name="Kuwata A."/>
            <person name="Ogata H."/>
        </authorList>
    </citation>
    <scope>NUCLEOTIDE SEQUENCE [LARGE SCALE GENOMIC DNA]</scope>
</reference>
<keyword evidence="3" id="KW-1185">Reference proteome</keyword>
<feature type="compositionally biased region" description="Low complexity" evidence="1">
    <location>
        <begin position="20"/>
        <end position="45"/>
    </location>
</feature>
<evidence type="ECO:0000313" key="3">
    <source>
        <dbReference type="Proteomes" id="UP001165060"/>
    </source>
</evidence>
<dbReference type="EMBL" id="BRYB01000252">
    <property type="protein sequence ID" value="GMI26321.1"/>
    <property type="molecule type" value="Genomic_DNA"/>
</dbReference>
<feature type="compositionally biased region" description="Polar residues" evidence="1">
    <location>
        <begin position="1"/>
        <end position="19"/>
    </location>
</feature>
<feature type="region of interest" description="Disordered" evidence="1">
    <location>
        <begin position="1"/>
        <end position="51"/>
    </location>
</feature>
<sequence length="255" mass="28302">MVLQMKSTNPMSTEFTSTGKRSAPASSKASNKAPRPSAAADAAPANDENSVASAVDSLALPLSGDQLAKMQEAALQGHIKGVTTDLQAKEAEVEFWKGEYAKLSELRFTQAEQQMKLMKEWADDRIRAMQGQITFLEEQIGVPVDQLCRAEDLKMAKKQTKSKERTIDFFQKLTSTTVATDAEKGTTECMMTNPETTKSLSFSLRKKSSGDYVFKPTANAKFLPKELQAKVEFGEDQLPFMMKEIYNTDVFKQDE</sequence>
<name>A0ABQ6MHU4_9STRA</name>
<dbReference type="Proteomes" id="UP001165060">
    <property type="component" value="Unassembled WGS sequence"/>
</dbReference>
<evidence type="ECO:0000256" key="1">
    <source>
        <dbReference type="SAM" id="MobiDB-lite"/>
    </source>
</evidence>
<organism evidence="2 3">
    <name type="scientific">Tetraparma gracilis</name>
    <dbReference type="NCBI Taxonomy" id="2962635"/>
    <lineage>
        <taxon>Eukaryota</taxon>
        <taxon>Sar</taxon>
        <taxon>Stramenopiles</taxon>
        <taxon>Ochrophyta</taxon>
        <taxon>Bolidophyceae</taxon>
        <taxon>Parmales</taxon>
        <taxon>Triparmaceae</taxon>
        <taxon>Tetraparma</taxon>
    </lineage>
</organism>
<accession>A0ABQ6MHU4</accession>
<gene>
    <name evidence="2" type="ORF">TeGR_g5375</name>
</gene>
<evidence type="ECO:0000313" key="2">
    <source>
        <dbReference type="EMBL" id="GMI26321.1"/>
    </source>
</evidence>